<name>A0A1Y1JIX8_PLAGO</name>
<dbReference type="AlphaFoldDB" id="A0A1Y1JIX8"/>
<dbReference type="GeneID" id="39748037"/>
<dbReference type="EMBL" id="BDQF01000011">
    <property type="protein sequence ID" value="GAW81315.1"/>
    <property type="molecule type" value="Genomic_DNA"/>
</dbReference>
<keyword evidence="1" id="KW-0812">Transmembrane</keyword>
<keyword evidence="3" id="KW-1185">Reference proteome</keyword>
<dbReference type="OrthoDB" id="371538at2759"/>
<dbReference type="Proteomes" id="UP000195521">
    <property type="component" value="Unassembled WGS sequence"/>
</dbReference>
<accession>A0A1Y1JIX8</accession>
<proteinExistence type="predicted"/>
<keyword evidence="1" id="KW-0472">Membrane</keyword>
<gene>
    <name evidence="2" type="ORF">PGO_100720</name>
</gene>
<evidence type="ECO:0000256" key="1">
    <source>
        <dbReference type="SAM" id="Phobius"/>
    </source>
</evidence>
<reference evidence="3" key="1">
    <citation type="submission" date="2017-04" db="EMBL/GenBank/DDBJ databases">
        <title>Plasmodium gonderi genome.</title>
        <authorList>
            <person name="Arisue N."/>
            <person name="Honma H."/>
            <person name="Kawai S."/>
            <person name="Tougan T."/>
            <person name="Tanabe K."/>
            <person name="Horii T."/>
        </authorList>
    </citation>
    <scope>NUCLEOTIDE SEQUENCE [LARGE SCALE GENOMIC DNA]</scope>
    <source>
        <strain evidence="3">ATCC 30045</strain>
    </source>
</reference>
<protein>
    <submittedName>
        <fullName evidence="2">Uncharacterized protein</fullName>
    </submittedName>
</protein>
<feature type="transmembrane region" description="Helical" evidence="1">
    <location>
        <begin position="74"/>
        <end position="93"/>
    </location>
</feature>
<feature type="transmembrane region" description="Helical" evidence="1">
    <location>
        <begin position="113"/>
        <end position="135"/>
    </location>
</feature>
<sequence length="153" mass="17791">MNFSHAINKLIASVGGVLLVAYEFIKFYKTYENHIYDNTYIMDNPYVPFSTFLIMSFTYLFLNIFSHSKNSIANALKGFLGCFLITYAFLFFSNQLYLTLEFGKSEPDLVRDSTYLSIFLLAYFFSLCIESYWNLSRSILKKENRAGSIKIEV</sequence>
<dbReference type="OMA" id="NSTYLCI"/>
<feature type="transmembrane region" description="Helical" evidence="1">
    <location>
        <begin position="45"/>
        <end position="62"/>
    </location>
</feature>
<keyword evidence="1" id="KW-1133">Transmembrane helix</keyword>
<organism evidence="2 3">
    <name type="scientific">Plasmodium gonderi</name>
    <dbReference type="NCBI Taxonomy" id="77519"/>
    <lineage>
        <taxon>Eukaryota</taxon>
        <taxon>Sar</taxon>
        <taxon>Alveolata</taxon>
        <taxon>Apicomplexa</taxon>
        <taxon>Aconoidasida</taxon>
        <taxon>Haemosporida</taxon>
        <taxon>Plasmodiidae</taxon>
        <taxon>Plasmodium</taxon>
        <taxon>Plasmodium (Plasmodium)</taxon>
    </lineage>
</organism>
<dbReference type="RefSeq" id="XP_028543904.1">
    <property type="nucleotide sequence ID" value="XM_028688103.1"/>
</dbReference>
<comment type="caution">
    <text evidence="2">The sequence shown here is derived from an EMBL/GenBank/DDBJ whole genome shotgun (WGS) entry which is preliminary data.</text>
</comment>
<evidence type="ECO:0000313" key="3">
    <source>
        <dbReference type="Proteomes" id="UP000195521"/>
    </source>
</evidence>
<evidence type="ECO:0000313" key="2">
    <source>
        <dbReference type="EMBL" id="GAW81315.1"/>
    </source>
</evidence>
<feature type="transmembrane region" description="Helical" evidence="1">
    <location>
        <begin position="7"/>
        <end position="25"/>
    </location>
</feature>